<name>A0A5B7EZF8_PORTR</name>
<comment type="caution">
    <text evidence="1">The sequence shown here is derived from an EMBL/GenBank/DDBJ whole genome shotgun (WGS) entry which is preliminary data.</text>
</comment>
<organism evidence="1 2">
    <name type="scientific">Portunus trituberculatus</name>
    <name type="common">Swimming crab</name>
    <name type="synonym">Neptunus trituberculatus</name>
    <dbReference type="NCBI Taxonomy" id="210409"/>
    <lineage>
        <taxon>Eukaryota</taxon>
        <taxon>Metazoa</taxon>
        <taxon>Ecdysozoa</taxon>
        <taxon>Arthropoda</taxon>
        <taxon>Crustacea</taxon>
        <taxon>Multicrustacea</taxon>
        <taxon>Malacostraca</taxon>
        <taxon>Eumalacostraca</taxon>
        <taxon>Eucarida</taxon>
        <taxon>Decapoda</taxon>
        <taxon>Pleocyemata</taxon>
        <taxon>Brachyura</taxon>
        <taxon>Eubrachyura</taxon>
        <taxon>Portunoidea</taxon>
        <taxon>Portunidae</taxon>
        <taxon>Portuninae</taxon>
        <taxon>Portunus</taxon>
    </lineage>
</organism>
<evidence type="ECO:0000313" key="1">
    <source>
        <dbReference type="EMBL" id="MPC37714.1"/>
    </source>
</evidence>
<keyword evidence="2" id="KW-1185">Reference proteome</keyword>
<protein>
    <submittedName>
        <fullName evidence="1">Uncharacterized protein</fullName>
    </submittedName>
</protein>
<gene>
    <name evidence="1" type="ORF">E2C01_031204</name>
</gene>
<proteinExistence type="predicted"/>
<evidence type="ECO:0000313" key="2">
    <source>
        <dbReference type="Proteomes" id="UP000324222"/>
    </source>
</evidence>
<reference evidence="1 2" key="1">
    <citation type="submission" date="2019-05" db="EMBL/GenBank/DDBJ databases">
        <title>Another draft genome of Portunus trituberculatus and its Hox gene families provides insights of decapod evolution.</title>
        <authorList>
            <person name="Jeong J.-H."/>
            <person name="Song I."/>
            <person name="Kim S."/>
            <person name="Choi T."/>
            <person name="Kim D."/>
            <person name="Ryu S."/>
            <person name="Kim W."/>
        </authorList>
    </citation>
    <scope>NUCLEOTIDE SEQUENCE [LARGE SCALE GENOMIC DNA]</scope>
    <source>
        <tissue evidence="1">Muscle</tissue>
    </source>
</reference>
<dbReference type="Proteomes" id="UP000324222">
    <property type="component" value="Unassembled WGS sequence"/>
</dbReference>
<dbReference type="AlphaFoldDB" id="A0A5B7EZF8"/>
<dbReference type="EMBL" id="VSRR010003862">
    <property type="protein sequence ID" value="MPC37714.1"/>
    <property type="molecule type" value="Genomic_DNA"/>
</dbReference>
<sequence length="73" mass="8217">MRRYPCCEYVAFTVLVVIRSHRGQSAQVEVTMYHVTTGVKPAIVLTQEIPQPARPSAGHSLQIFSILFEQEVT</sequence>
<accession>A0A5B7EZF8</accession>